<evidence type="ECO:0000256" key="8">
    <source>
        <dbReference type="ARBA" id="ARBA00023157"/>
    </source>
</evidence>
<dbReference type="PANTHER" id="PTHR45080">
    <property type="entry name" value="CONTACTIN 5"/>
    <property type="match status" value="1"/>
</dbReference>
<name>A0A8K0NZD3_LADFU</name>
<reference evidence="12" key="1">
    <citation type="submission" date="2013-04" db="EMBL/GenBank/DDBJ databases">
        <authorList>
            <person name="Qu J."/>
            <person name="Murali S.C."/>
            <person name="Bandaranaike D."/>
            <person name="Bellair M."/>
            <person name="Blankenburg K."/>
            <person name="Chao H."/>
            <person name="Dinh H."/>
            <person name="Doddapaneni H."/>
            <person name="Downs B."/>
            <person name="Dugan-Rocha S."/>
            <person name="Elkadiri S."/>
            <person name="Gnanaolivu R.D."/>
            <person name="Hernandez B."/>
            <person name="Javaid M."/>
            <person name="Jayaseelan J.C."/>
            <person name="Lee S."/>
            <person name="Li M."/>
            <person name="Ming W."/>
            <person name="Munidasa M."/>
            <person name="Muniz J."/>
            <person name="Nguyen L."/>
            <person name="Ongeri F."/>
            <person name="Osuji N."/>
            <person name="Pu L.-L."/>
            <person name="Puazo M."/>
            <person name="Qu C."/>
            <person name="Quiroz J."/>
            <person name="Raj R."/>
            <person name="Weissenberger G."/>
            <person name="Xin Y."/>
            <person name="Zou X."/>
            <person name="Han Y."/>
            <person name="Richards S."/>
            <person name="Worley K."/>
            <person name="Muzny D."/>
            <person name="Gibbs R."/>
        </authorList>
    </citation>
    <scope>NUCLEOTIDE SEQUENCE</scope>
    <source>
        <strain evidence="12">Sampled in the wild</strain>
    </source>
</reference>
<evidence type="ECO:0000256" key="2">
    <source>
        <dbReference type="ARBA" id="ARBA00022692"/>
    </source>
</evidence>
<dbReference type="SMART" id="SM00409">
    <property type="entry name" value="IG"/>
    <property type="match status" value="3"/>
</dbReference>
<dbReference type="GO" id="GO:0005886">
    <property type="term" value="C:plasma membrane"/>
    <property type="evidence" value="ECO:0007669"/>
    <property type="project" value="TreeGrafter"/>
</dbReference>
<evidence type="ECO:0000256" key="6">
    <source>
        <dbReference type="ARBA" id="ARBA00022989"/>
    </source>
</evidence>
<dbReference type="Proteomes" id="UP000792457">
    <property type="component" value="Unassembled WGS sequence"/>
</dbReference>
<evidence type="ECO:0000313" key="12">
    <source>
        <dbReference type="EMBL" id="KAG8230030.1"/>
    </source>
</evidence>
<evidence type="ECO:0000256" key="1">
    <source>
        <dbReference type="ARBA" id="ARBA00004167"/>
    </source>
</evidence>
<keyword evidence="13" id="KW-1185">Reference proteome</keyword>
<evidence type="ECO:0000256" key="7">
    <source>
        <dbReference type="ARBA" id="ARBA00023136"/>
    </source>
</evidence>
<protein>
    <recommendedName>
        <fullName evidence="11">Ig-like domain-containing protein</fullName>
    </recommendedName>
</protein>
<dbReference type="GO" id="GO:0007156">
    <property type="term" value="P:homophilic cell adhesion via plasma membrane adhesion molecules"/>
    <property type="evidence" value="ECO:0007669"/>
    <property type="project" value="TreeGrafter"/>
</dbReference>
<dbReference type="PROSITE" id="PS50835">
    <property type="entry name" value="IG_LIKE"/>
    <property type="match status" value="3"/>
</dbReference>
<accession>A0A8K0NZD3</accession>
<keyword evidence="6" id="KW-1133">Transmembrane helix</keyword>
<dbReference type="InterPro" id="IPR013098">
    <property type="entry name" value="Ig_I-set"/>
</dbReference>
<feature type="region of interest" description="Disordered" evidence="10">
    <location>
        <begin position="75"/>
        <end position="95"/>
    </location>
</feature>
<evidence type="ECO:0000256" key="4">
    <source>
        <dbReference type="ARBA" id="ARBA00022737"/>
    </source>
</evidence>
<reference evidence="12" key="2">
    <citation type="submission" date="2017-10" db="EMBL/GenBank/DDBJ databases">
        <title>Ladona fulva Genome sequencing and assembly.</title>
        <authorList>
            <person name="Murali S."/>
            <person name="Richards S."/>
            <person name="Bandaranaike D."/>
            <person name="Bellair M."/>
            <person name="Blankenburg K."/>
            <person name="Chao H."/>
            <person name="Dinh H."/>
            <person name="Doddapaneni H."/>
            <person name="Dugan-Rocha S."/>
            <person name="Elkadiri S."/>
            <person name="Gnanaolivu R."/>
            <person name="Hernandez B."/>
            <person name="Skinner E."/>
            <person name="Javaid M."/>
            <person name="Lee S."/>
            <person name="Li M."/>
            <person name="Ming W."/>
            <person name="Munidasa M."/>
            <person name="Muniz J."/>
            <person name="Nguyen L."/>
            <person name="Hughes D."/>
            <person name="Osuji N."/>
            <person name="Pu L.-L."/>
            <person name="Puazo M."/>
            <person name="Qu C."/>
            <person name="Quiroz J."/>
            <person name="Raj R."/>
            <person name="Weissenberger G."/>
            <person name="Xin Y."/>
            <person name="Zou X."/>
            <person name="Han Y."/>
            <person name="Worley K."/>
            <person name="Muzny D."/>
            <person name="Gibbs R."/>
        </authorList>
    </citation>
    <scope>NUCLEOTIDE SEQUENCE</scope>
    <source>
        <strain evidence="12">Sampled in the wild</strain>
    </source>
</reference>
<keyword evidence="4" id="KW-0677">Repeat</keyword>
<dbReference type="SUPFAM" id="SSF48726">
    <property type="entry name" value="Immunoglobulin"/>
    <property type="match status" value="3"/>
</dbReference>
<dbReference type="InterPro" id="IPR036179">
    <property type="entry name" value="Ig-like_dom_sf"/>
</dbReference>
<dbReference type="AlphaFoldDB" id="A0A8K0NZD3"/>
<feature type="non-terminal residue" evidence="12">
    <location>
        <position position="1"/>
    </location>
</feature>
<evidence type="ECO:0000256" key="3">
    <source>
        <dbReference type="ARBA" id="ARBA00022729"/>
    </source>
</evidence>
<comment type="caution">
    <text evidence="12">The sequence shown here is derived from an EMBL/GenBank/DDBJ whole genome shotgun (WGS) entry which is preliminary data.</text>
</comment>
<keyword evidence="3" id="KW-0732">Signal</keyword>
<feature type="domain" description="Ig-like" evidence="11">
    <location>
        <begin position="83"/>
        <end position="173"/>
    </location>
</feature>
<dbReference type="Pfam" id="PF13927">
    <property type="entry name" value="Ig_3"/>
    <property type="match status" value="1"/>
</dbReference>
<evidence type="ECO:0000259" key="11">
    <source>
        <dbReference type="PROSITE" id="PS50835"/>
    </source>
</evidence>
<feature type="domain" description="Ig-like" evidence="11">
    <location>
        <begin position="185"/>
        <end position="279"/>
    </location>
</feature>
<dbReference type="InterPro" id="IPR013783">
    <property type="entry name" value="Ig-like_fold"/>
</dbReference>
<evidence type="ECO:0000256" key="10">
    <source>
        <dbReference type="SAM" id="MobiDB-lite"/>
    </source>
</evidence>
<dbReference type="InterPro" id="IPR003598">
    <property type="entry name" value="Ig_sub2"/>
</dbReference>
<dbReference type="PANTHER" id="PTHR45080:SF8">
    <property type="entry name" value="IG-LIKE DOMAIN-CONTAINING PROTEIN"/>
    <property type="match status" value="1"/>
</dbReference>
<keyword evidence="2" id="KW-0812">Transmembrane</keyword>
<dbReference type="InterPro" id="IPR007110">
    <property type="entry name" value="Ig-like_dom"/>
</dbReference>
<dbReference type="SMART" id="SM00408">
    <property type="entry name" value="IGc2"/>
    <property type="match status" value="3"/>
</dbReference>
<dbReference type="OrthoDB" id="5969272at2759"/>
<keyword evidence="7" id="KW-0472">Membrane</keyword>
<evidence type="ECO:0000256" key="5">
    <source>
        <dbReference type="ARBA" id="ARBA00022889"/>
    </source>
</evidence>
<dbReference type="FunFam" id="2.60.40.10:FF:000017">
    <property type="entry name" value="Down syndrome cell adhesion molecule b"/>
    <property type="match status" value="1"/>
</dbReference>
<evidence type="ECO:0000313" key="13">
    <source>
        <dbReference type="Proteomes" id="UP000792457"/>
    </source>
</evidence>
<feature type="compositionally biased region" description="Low complexity" evidence="10">
    <location>
        <begin position="125"/>
        <end position="136"/>
    </location>
</feature>
<keyword evidence="8" id="KW-1015">Disulfide bond</keyword>
<gene>
    <name evidence="12" type="ORF">J437_LFUL009996</name>
</gene>
<organism evidence="12 13">
    <name type="scientific">Ladona fulva</name>
    <name type="common">Scarce chaser dragonfly</name>
    <name type="synonym">Libellula fulva</name>
    <dbReference type="NCBI Taxonomy" id="123851"/>
    <lineage>
        <taxon>Eukaryota</taxon>
        <taxon>Metazoa</taxon>
        <taxon>Ecdysozoa</taxon>
        <taxon>Arthropoda</taxon>
        <taxon>Hexapoda</taxon>
        <taxon>Insecta</taxon>
        <taxon>Pterygota</taxon>
        <taxon>Palaeoptera</taxon>
        <taxon>Odonata</taxon>
        <taxon>Epiprocta</taxon>
        <taxon>Anisoptera</taxon>
        <taxon>Libelluloidea</taxon>
        <taxon>Libellulidae</taxon>
        <taxon>Ladona</taxon>
    </lineage>
</organism>
<dbReference type="Gene3D" id="2.60.40.10">
    <property type="entry name" value="Immunoglobulins"/>
    <property type="match status" value="3"/>
</dbReference>
<proteinExistence type="predicted"/>
<dbReference type="CDD" id="cd20956">
    <property type="entry name" value="IgI_4_Dscam"/>
    <property type="match status" value="1"/>
</dbReference>
<comment type="subcellular location">
    <subcellularLocation>
        <location evidence="1">Membrane</location>
        <topology evidence="1">Single-pass membrane protein</topology>
    </subcellularLocation>
</comment>
<dbReference type="GO" id="GO:0048812">
    <property type="term" value="P:neuron projection morphogenesis"/>
    <property type="evidence" value="ECO:0007669"/>
    <property type="project" value="UniProtKB-ARBA"/>
</dbReference>
<dbReference type="Pfam" id="PF07679">
    <property type="entry name" value="I-set"/>
    <property type="match status" value="1"/>
</dbReference>
<feature type="domain" description="Ig-like" evidence="11">
    <location>
        <begin position="284"/>
        <end position="318"/>
    </location>
</feature>
<keyword evidence="5" id="KW-0130">Cell adhesion</keyword>
<dbReference type="InterPro" id="IPR003599">
    <property type="entry name" value="Ig_sub"/>
</dbReference>
<keyword evidence="9" id="KW-0393">Immunoglobulin domain</keyword>
<feature type="region of interest" description="Disordered" evidence="10">
    <location>
        <begin position="108"/>
        <end position="143"/>
    </location>
</feature>
<evidence type="ECO:0000256" key="9">
    <source>
        <dbReference type="ARBA" id="ARBA00023319"/>
    </source>
</evidence>
<dbReference type="EMBL" id="KZ308460">
    <property type="protein sequence ID" value="KAG8230030.1"/>
    <property type="molecule type" value="Genomic_DNA"/>
</dbReference>
<dbReference type="InterPro" id="IPR050958">
    <property type="entry name" value="Cell_Adh-Cytoskel_Orgn"/>
</dbReference>
<sequence>MYKKSQHIRWYRLPGREGGPPIPIGGSSGSSGWGGGGRIRAGGLLLAVEAARPEDAGTFRCSAANAGGEAGAEARLVVDSPPPRPDLSPPSRTANLGESAEFRCTLAGSSPSSVSWLKDGRPLDGSATTSATTSASSGGGGGELVSVLRVPRVQREDRGMYQCVVRTDKGTVAQATAELRLGDAPPVLAYSFIEQTLQPGPAVSLKCSASGTPTPQLGWTLDGFPLPTNGRFVIGQYVTVHGDVISHVNISNVLVEDGGEYTCTAQNRAGRSSHSARLNVYGLPYIRPIPKVTAVAGERLVLKCPVAGYPIEEIRWER</sequence>